<dbReference type="PANTHER" id="PTHR11177">
    <property type="entry name" value="CHITINASE"/>
    <property type="match status" value="1"/>
</dbReference>
<feature type="region of interest" description="Disordered" evidence="1">
    <location>
        <begin position="141"/>
        <end position="198"/>
    </location>
</feature>
<feature type="compositionally biased region" description="Basic and acidic residues" evidence="1">
    <location>
        <begin position="977"/>
        <end position="986"/>
    </location>
</feature>
<keyword evidence="5" id="KW-1185">Reference proteome</keyword>
<feature type="compositionally biased region" description="Low complexity" evidence="1">
    <location>
        <begin position="615"/>
        <end position="626"/>
    </location>
</feature>
<organism evidence="4 5">
    <name type="scientific">Cyclostephanos tholiformis</name>
    <dbReference type="NCBI Taxonomy" id="382380"/>
    <lineage>
        <taxon>Eukaryota</taxon>
        <taxon>Sar</taxon>
        <taxon>Stramenopiles</taxon>
        <taxon>Ochrophyta</taxon>
        <taxon>Bacillariophyta</taxon>
        <taxon>Coscinodiscophyceae</taxon>
        <taxon>Thalassiosirophycidae</taxon>
        <taxon>Stephanodiscales</taxon>
        <taxon>Stephanodiscaceae</taxon>
        <taxon>Cyclostephanos</taxon>
    </lineage>
</organism>
<comment type="caution">
    <text evidence="4">The sequence shown here is derived from an EMBL/GenBank/DDBJ whole genome shotgun (WGS) entry which is preliminary data.</text>
</comment>
<dbReference type="InterPro" id="IPR001223">
    <property type="entry name" value="Glyco_hydro18_cat"/>
</dbReference>
<evidence type="ECO:0000313" key="5">
    <source>
        <dbReference type="Proteomes" id="UP001530377"/>
    </source>
</evidence>
<dbReference type="PROSITE" id="PS51910">
    <property type="entry name" value="GH18_2"/>
    <property type="match status" value="1"/>
</dbReference>
<feature type="region of interest" description="Disordered" evidence="1">
    <location>
        <begin position="854"/>
        <end position="1009"/>
    </location>
</feature>
<proteinExistence type="predicted"/>
<dbReference type="Pfam" id="PF00704">
    <property type="entry name" value="Glyco_hydro_18"/>
    <property type="match status" value="1"/>
</dbReference>
<protein>
    <recommendedName>
        <fullName evidence="3">GH18 domain-containing protein</fullName>
    </recommendedName>
</protein>
<feature type="compositionally biased region" description="Polar residues" evidence="1">
    <location>
        <begin position="647"/>
        <end position="659"/>
    </location>
</feature>
<evidence type="ECO:0000256" key="1">
    <source>
        <dbReference type="SAM" id="MobiDB-lite"/>
    </source>
</evidence>
<feature type="compositionally biased region" description="Low complexity" evidence="1">
    <location>
        <begin position="856"/>
        <end position="877"/>
    </location>
</feature>
<feature type="compositionally biased region" description="Low complexity" evidence="1">
    <location>
        <begin position="182"/>
        <end position="192"/>
    </location>
</feature>
<feature type="region of interest" description="Disordered" evidence="1">
    <location>
        <begin position="1758"/>
        <end position="1792"/>
    </location>
</feature>
<dbReference type="SUPFAM" id="SSF51445">
    <property type="entry name" value="(Trans)glycosidases"/>
    <property type="match status" value="1"/>
</dbReference>
<dbReference type="SMART" id="SM00636">
    <property type="entry name" value="Glyco_18"/>
    <property type="match status" value="1"/>
</dbReference>
<gene>
    <name evidence="4" type="ORF">ACHAXA_005233</name>
</gene>
<evidence type="ECO:0000313" key="4">
    <source>
        <dbReference type="EMBL" id="KAL3823045.1"/>
    </source>
</evidence>
<dbReference type="InterPro" id="IPR011583">
    <property type="entry name" value="Chitinase_II/V-like_cat"/>
</dbReference>
<feature type="compositionally biased region" description="Basic residues" evidence="1">
    <location>
        <begin position="627"/>
        <end position="636"/>
    </location>
</feature>
<feature type="compositionally biased region" description="Acidic residues" evidence="1">
    <location>
        <begin position="1766"/>
        <end position="1782"/>
    </location>
</feature>
<dbReference type="EMBL" id="JALLPB020000048">
    <property type="protein sequence ID" value="KAL3823045.1"/>
    <property type="molecule type" value="Genomic_DNA"/>
</dbReference>
<feature type="region of interest" description="Disordered" evidence="1">
    <location>
        <begin position="1060"/>
        <end position="1087"/>
    </location>
</feature>
<dbReference type="SUPFAM" id="SSF54556">
    <property type="entry name" value="Chitinase insertion domain"/>
    <property type="match status" value="1"/>
</dbReference>
<feature type="compositionally biased region" description="Low complexity" evidence="1">
    <location>
        <begin position="141"/>
        <end position="153"/>
    </location>
</feature>
<keyword evidence="2" id="KW-0732">Signal</keyword>
<feature type="domain" description="GH18" evidence="3">
    <location>
        <begin position="1176"/>
        <end position="1534"/>
    </location>
</feature>
<feature type="compositionally biased region" description="Acidic residues" evidence="1">
    <location>
        <begin position="900"/>
        <end position="924"/>
    </location>
</feature>
<feature type="compositionally biased region" description="Gly residues" evidence="1">
    <location>
        <begin position="482"/>
        <end position="494"/>
    </location>
</feature>
<dbReference type="InterPro" id="IPR029070">
    <property type="entry name" value="Chitinase_insertion_sf"/>
</dbReference>
<reference evidence="4 5" key="1">
    <citation type="submission" date="2024-10" db="EMBL/GenBank/DDBJ databases">
        <title>Updated reference genomes for cyclostephanoid diatoms.</title>
        <authorList>
            <person name="Roberts W.R."/>
            <person name="Alverson A.J."/>
        </authorList>
    </citation>
    <scope>NUCLEOTIDE SEQUENCE [LARGE SCALE GENOMIC DNA]</scope>
    <source>
        <strain evidence="4 5">AJA228-03</strain>
    </source>
</reference>
<dbReference type="Gene3D" id="3.20.20.80">
    <property type="entry name" value="Glycosidases"/>
    <property type="match status" value="1"/>
</dbReference>
<feature type="compositionally biased region" description="Low complexity" evidence="1">
    <location>
        <begin position="987"/>
        <end position="997"/>
    </location>
</feature>
<dbReference type="PANTHER" id="PTHR11177:SF333">
    <property type="entry name" value="CHITINASE"/>
    <property type="match status" value="1"/>
</dbReference>
<feature type="compositionally biased region" description="Low complexity" evidence="1">
    <location>
        <begin position="163"/>
        <end position="175"/>
    </location>
</feature>
<dbReference type="InterPro" id="IPR050314">
    <property type="entry name" value="Glycosyl_Hydrlase_18"/>
</dbReference>
<dbReference type="InterPro" id="IPR017853">
    <property type="entry name" value="GH"/>
</dbReference>
<feature type="region of interest" description="Disordered" evidence="1">
    <location>
        <begin position="458"/>
        <end position="505"/>
    </location>
</feature>
<dbReference type="Proteomes" id="UP001530377">
    <property type="component" value="Unassembled WGS sequence"/>
</dbReference>
<accession>A0ABD3SF95</accession>
<feature type="signal peptide" evidence="2">
    <location>
        <begin position="1"/>
        <end position="30"/>
    </location>
</feature>
<feature type="compositionally biased region" description="Low complexity" evidence="1">
    <location>
        <begin position="885"/>
        <end position="895"/>
    </location>
</feature>
<feature type="chain" id="PRO_5044861293" description="GH18 domain-containing protein" evidence="2">
    <location>
        <begin position="31"/>
        <end position="3024"/>
    </location>
</feature>
<sequence>MKSIRFAAVGETIMIVSIVILGSPSSSSLAAPSATPAAHVTTTAASDAHDDYGSDYGSRILRWKRYNEVARRRRKRDGDRRGGRRGGRHYRQLLGVDDVRTLVAELESQSPIYATMRRSLKEKRHIEWQLDQARMLLLRHQQQLQQQPQQQQRGLDEKREEASSLVSSSYAPSSSIGRRRSALSSSHSSHNYNNRRRRHLEDEFDGAYSTGRPGSTYGYNMFCGISWADASVDCPSRQNCPSGQNDECITPGHECWAFTDCDTRNGIDGVQFSESHGVLGGENLAATGVGAVASGGYVDLDKPSYNETDHYFCGAGYQDAITKCTTHCPSGNLNDCPTGEICFTKTPCDARLITRGPQPPSPTMEPTTPSPVVSSSKLNKYFCGYDWQDAQTRCEVWCPSGSDDDCPDDQLCMAFTACHAVTLNALTLKQIEEKKNETASGAAAPSGGAAGVVDATAAVDDAGGGGGSGADNDDHWWEPETGGSGSGGSSGGGVTPKPTKRPTFKPSMTAEEAMHRNSFCGKFWDDVSLKKATFTSFGACVYDSVGFKSLTSHRIYNITQQARDNCETKSHCEDDRDCPEFEFCWTQTPCDYFATEMPTTYPPSEGPSKKPKNPKPTQKPSPGNTRPTKKPTRRPTSRPTIEATDYPTYSPTITANPTEKPTYDPDDPSLTFFCGTSWDDADRTCGMRCPSGNSGDCPGELECWAFTSCKEEMGIEMNTTQPSPTTTPTLAVVYVPGYGGAQVPVFGGVNYTLMQPTSSPAPTGSGQPSVAPSLPPAVAAREKMESYFCGKDWDDVETNCHSPCPSGSNQECEDPEHICWAFVEACKATMSPIGNSAAEKIPFISPLPITLPPSSDPYSSQSLSSAAEKIPTISPSPITLPPSSDPYSSQSLSSNGNGGDLDEEEPDEEQPIDNEGEDWGSDDEINNKGEIWGSNGEVNNEGEDWGSDNQVNNEGEDWGSDNEVNNVGEDWGSNKEVNNEGEHWDTPEPTITSEPTSPMAPTPKPTSDPTIDLISHLENLKTSYFCSESWESIDCSNAEECPSGDSKECPGNKQCFSGTPCKTKEETSEMEQSPEAEKSGGEDTVSSTALTSVDEVASKFFCGASWEALVESCDTAKPCPSGTDAECEGGSCFANTPCGETDASSANEGATSVGIFNFAAMVGKIPSHCKDGDVMSRNVGYWQSWSIYRDKSCNPFTVESIDASSYTHIVFAFASISGTGTLEPWDFEADVKGGLYQQFVDIKIKYPGTKAMVAVGGWTHNEPGNERLYRFSKTASTQKNRKIFAQSSVAFLRKYGFDGWEYPGDETRGGNGTFDKQNLVLLCDELRKHFDEATEKFELSMAVPASVERSADGFDFINLAPSIHFFNVMAYDLHGIWDDPRIIGAHSEIDGIDNAIDYILTNSSVPASQVVLGLPAYGRSFTLSNDKCLSLGCPFKKNSNVTAIGGCLDTKGFVPFVELYEWEAQGKGKGYDSIEVDTSTSTAVMIKDDDQLISYDNAETFRTKVDFATSKCLGGTMVWAIDMLPQGTQGAGGGGTGGAEGGAGGDDQIVFLSDEESKLAFCGKDWEDAVSTCNRPCPSGISDECEEGEMCFAGTTCGEGGGAIAGGNTCKICPDLTTQGVLSWVEIEVDLDGSLTETKCGDLDYGLLLSVKTDSDVCDSLKFEYGQTCCYTYPENQCTLCKKDQVNYNIRSDLNVTMPDGTIATCGLVDIMLGPEEMNAEKCVTTQDALFDACCYKQCNLCDGQGLKWWVDFDSPNKRRKTQDTSEGEQEIASEEADEEQEEASREPTAFPSAPLLTCSSIDASLYSDYIEAETDECLDIRTLYSTDCCYTFPTNACGICQKGDDAAQTLLWAEEVLHEGKNVSCGVINDILNTEEDGSPTCVSTRETLFDSCCFDKCNLCDDAQLAWDFTIEDDNNPGKTCGDIEAIFAANEVGSISKECYTTKAEYQDVCCFTPPISPCELCPELVRWDETVEFEGVRSTCKKASDALKREENTTATCSTAREAMVETCCYELCDICGQTLMLDWDAVVEYNGERIACGDFKPIFSREGIEEGDEACADIKSDFSELCCYTPPTIPCNMCQTVSDFLDLYSDVKIDFWGSAMNCSDLYDYFVRRIELDSDTCSSAKESIAGECCYKKCAICPENQLQDLKQSIEIEGESISCLQLHTVRTADIATNSSNCRSMQSQFADPCCYTPPETPCVLCPDESVKRNVLVNFNGGSETCEVVASTLGSRENNGTDECIASKAEFQEFCCMNKCSLCIESEQIDWDARVEFEGRKDVSCGSFDWYFTDNEIEEGSENCTVMQDAFSETCCYEPLNYSTPACALCKKGEEWFDLDGDVIVYFEGSNKTCTEVSNTLYRKAEDVSGFCEASRTEYFSSCCFDMCDLCQGAQLDANVEVMYNGTATTCLELSLSFAADIVKEGSNECDAARKILFEPCCFNTPTDPCKLCSYSAGSQGEVRGNATVSFYGSSTTCNDLNSFLALREEQTGFMCQAAKTELQIDCCFQKCGVCSDPVDLHWDNPTTYNNMTFACGELGWILSGKNLEDGSGECVDLQSAHYNDCCDGPSALIPDAGNKCEICPSGKDWYAQVIHSGKPMTCLELDSALLQDGLFSGSTGCEQAKLDYSSQCCYIPPERPCNFCHMGEKMYSVKDQTVSFNGAVVNCYGIHNFLSTRHEIEDEECIVTQNDLFDDCCYPKCSLCQDYQLDPEMLVTHEGVTRGCSEIENHFIGLSEITEGSEQCARIQQEYFDSCCYDVPCDICAVGEIAFELLVSEPVVYMGVNRTCGDWSVLASEELSQSDICKTTKADLSGSCCFKECSLCPDPGWVINWNNPLTYDGLASTCLDVYMNLRSERVQDGDDLCQSIQFTVSHECCLKMPKNQCSLCQSSNGTYLNTNWNQEVNYLGEKLTCGDINALLSAEELDSILCISARDDLWNPCCTPQQGGNSLLDFGPLLQPEVSDSDVDSGLLGWDSWNSTADYESNYGLGGYFRRNKAQTYRNSSAMVSVLLVGFVTSLLIVT</sequence>
<dbReference type="Gene3D" id="3.10.50.10">
    <property type="match status" value="1"/>
</dbReference>
<feature type="region of interest" description="Disordered" evidence="1">
    <location>
        <begin position="601"/>
        <end position="666"/>
    </location>
</feature>
<name>A0ABD3SF95_9STRA</name>
<evidence type="ECO:0000259" key="3">
    <source>
        <dbReference type="PROSITE" id="PS51910"/>
    </source>
</evidence>
<evidence type="ECO:0000256" key="2">
    <source>
        <dbReference type="SAM" id="SignalP"/>
    </source>
</evidence>